<dbReference type="AlphaFoldDB" id="A0A176TJ08"/>
<name>A0A176TJ08_9LACO</name>
<comment type="caution">
    <text evidence="2">The sequence shown here is derived from an EMBL/GenBank/DDBJ whole genome shotgun (WGS) entry which is preliminary data.</text>
</comment>
<evidence type="ECO:0000313" key="5">
    <source>
        <dbReference type="Proteomes" id="UP001275867"/>
    </source>
</evidence>
<keyword evidence="4" id="KW-1185">Reference proteome</keyword>
<dbReference type="OrthoDB" id="2301549at2"/>
<reference evidence="2" key="2">
    <citation type="submission" date="2019-10" db="EMBL/GenBank/DDBJ databases">
        <title>Malate fermentation in French cider.</title>
        <authorList>
            <person name="Cousin F.J."/>
            <person name="Medina Fernandez S."/>
            <person name="Misery B."/>
            <person name="Laplace J.-M."/>
            <person name="Cretenet M."/>
        </authorList>
    </citation>
    <scope>NUCLEOTIDE SEQUENCE</scope>
    <source>
        <strain evidence="2">UCMA15901</strain>
    </source>
</reference>
<sequence>MAATAYVEKTALLDTATKDIFDWSDDATPLRDAMWDKVMDSNNHNTDATSEQAAKWEDMNDSDLKAAAEKLLK</sequence>
<evidence type="ECO:0000256" key="1">
    <source>
        <dbReference type="SAM" id="MobiDB-lite"/>
    </source>
</evidence>
<evidence type="ECO:0000313" key="4">
    <source>
        <dbReference type="Proteomes" id="UP000077280"/>
    </source>
</evidence>
<dbReference type="EMBL" id="LXND01000051">
    <property type="protein sequence ID" value="OAD63976.1"/>
    <property type="molecule type" value="Genomic_DNA"/>
</dbReference>
<proteinExistence type="predicted"/>
<protein>
    <submittedName>
        <fullName evidence="2">Uncharacterized protein</fullName>
    </submittedName>
</protein>
<feature type="region of interest" description="Disordered" evidence="1">
    <location>
        <begin position="40"/>
        <end position="60"/>
    </location>
</feature>
<gene>
    <name evidence="3" type="ORF">A7K95_07375</name>
    <name evidence="2" type="ORF">GA842_03020</name>
</gene>
<reference evidence="3 4" key="1">
    <citation type="submission" date="2016-05" db="EMBL/GenBank/DDBJ databases">
        <title>Draft genome sequence of Pediococcus parvulus 2.6, a probiotic beta-glucan producer strain.</title>
        <authorList>
            <person name="Mohedano M.L."/>
            <person name="Perez-Ramos A."/>
            <person name="Duenas M.T."/>
            <person name="Lamontanara A."/>
            <person name="Orru L."/>
            <person name="Spano G."/>
            <person name="Capozzi V."/>
            <person name="Lopez P."/>
        </authorList>
    </citation>
    <scope>NUCLEOTIDE SEQUENCE [LARGE SCALE GENOMIC DNA]</scope>
    <source>
        <strain evidence="3 4">2.6</strain>
    </source>
</reference>
<evidence type="ECO:0000313" key="2">
    <source>
        <dbReference type="EMBL" id="MDV7693869.1"/>
    </source>
</evidence>
<evidence type="ECO:0000313" key="3">
    <source>
        <dbReference type="EMBL" id="OAD63976.1"/>
    </source>
</evidence>
<dbReference type="Proteomes" id="UP000077280">
    <property type="component" value="Unassembled WGS sequence"/>
</dbReference>
<dbReference type="GeneID" id="93382142"/>
<dbReference type="Proteomes" id="UP001275867">
    <property type="component" value="Unassembled WGS sequence"/>
</dbReference>
<feature type="compositionally biased region" description="Polar residues" evidence="1">
    <location>
        <begin position="40"/>
        <end position="52"/>
    </location>
</feature>
<dbReference type="InterPro" id="IPR056216">
    <property type="entry name" value="P8-like"/>
</dbReference>
<accession>A0A176TJ08</accession>
<dbReference type="EMBL" id="WERX01000007">
    <property type="protein sequence ID" value="MDV7693869.1"/>
    <property type="molecule type" value="Genomic_DNA"/>
</dbReference>
<dbReference type="RefSeq" id="WP_057784201.1">
    <property type="nucleotide sequence ID" value="NZ_BJWE01000017.1"/>
</dbReference>
<organism evidence="2 5">
    <name type="scientific">Pediococcus parvulus</name>
    <dbReference type="NCBI Taxonomy" id="54062"/>
    <lineage>
        <taxon>Bacteria</taxon>
        <taxon>Bacillati</taxon>
        <taxon>Bacillota</taxon>
        <taxon>Bacilli</taxon>
        <taxon>Lactobacillales</taxon>
        <taxon>Lactobacillaceae</taxon>
        <taxon>Pediococcus</taxon>
    </lineage>
</organism>
<dbReference type="Pfam" id="PF24305">
    <property type="entry name" value="P8"/>
    <property type="match status" value="1"/>
</dbReference>